<protein>
    <submittedName>
        <fullName evidence="5">GGDEF domain-containing protein</fullName>
    </submittedName>
</protein>
<keyword evidence="3" id="KW-0472">Membrane</keyword>
<feature type="domain" description="GGDEF" evidence="4">
    <location>
        <begin position="564"/>
        <end position="689"/>
    </location>
</feature>
<evidence type="ECO:0000313" key="5">
    <source>
        <dbReference type="EMBL" id="PNI00165.1"/>
    </source>
</evidence>
<evidence type="ECO:0000313" key="6">
    <source>
        <dbReference type="Proteomes" id="UP000236547"/>
    </source>
</evidence>
<dbReference type="CDD" id="cd01949">
    <property type="entry name" value="GGDEF"/>
    <property type="match status" value="1"/>
</dbReference>
<proteinExistence type="inferred from homology"/>
<dbReference type="Pfam" id="PF00990">
    <property type="entry name" value="GGDEF"/>
    <property type="match status" value="1"/>
</dbReference>
<keyword evidence="3" id="KW-0812">Transmembrane</keyword>
<dbReference type="PROSITE" id="PS50887">
    <property type="entry name" value="GGDEF"/>
    <property type="match status" value="1"/>
</dbReference>
<dbReference type="SMART" id="SM00062">
    <property type="entry name" value="PBPb"/>
    <property type="match status" value="1"/>
</dbReference>
<reference evidence="5 6" key="1">
    <citation type="submission" date="2018-01" db="EMBL/GenBank/DDBJ databases">
        <title>Draft genome sequences of six Vibrio diazotrophicus strains isolated from deep-sea sediments of the Baltic Sea.</title>
        <authorList>
            <person name="Castillo D."/>
            <person name="Vandieken V."/>
            <person name="Chiang O."/>
            <person name="Middelboe M."/>
        </authorList>
    </citation>
    <scope>NUCLEOTIDE SEQUENCE [LARGE SCALE GENOMIC DNA]</scope>
    <source>
        <strain evidence="5 6">65.10M</strain>
    </source>
</reference>
<evidence type="ECO:0000256" key="1">
    <source>
        <dbReference type="ARBA" id="ARBA00010333"/>
    </source>
</evidence>
<dbReference type="Pfam" id="PF00497">
    <property type="entry name" value="SBP_bac_3"/>
    <property type="match status" value="1"/>
</dbReference>
<organism evidence="5 6">
    <name type="scientific">Vibrio diazotrophicus</name>
    <dbReference type="NCBI Taxonomy" id="685"/>
    <lineage>
        <taxon>Bacteria</taxon>
        <taxon>Pseudomonadati</taxon>
        <taxon>Pseudomonadota</taxon>
        <taxon>Gammaproteobacteria</taxon>
        <taxon>Vibrionales</taxon>
        <taxon>Vibrionaceae</taxon>
        <taxon>Vibrio</taxon>
    </lineage>
</organism>
<dbReference type="SMART" id="SM00267">
    <property type="entry name" value="GGDEF"/>
    <property type="match status" value="1"/>
</dbReference>
<evidence type="ECO:0000256" key="2">
    <source>
        <dbReference type="ARBA" id="ARBA00022729"/>
    </source>
</evidence>
<dbReference type="PANTHER" id="PTHR35936:SF37">
    <property type="entry name" value="AMINO ACID ABC TRANSPORTER SUBSTRATE-BINDING PROTEIN"/>
    <property type="match status" value="1"/>
</dbReference>
<dbReference type="Gene3D" id="3.30.70.270">
    <property type="match status" value="1"/>
</dbReference>
<dbReference type="SUPFAM" id="SSF55073">
    <property type="entry name" value="Nucleotide cyclase"/>
    <property type="match status" value="1"/>
</dbReference>
<keyword evidence="3" id="KW-1133">Transmembrane helix</keyword>
<gene>
    <name evidence="5" type="ORF">C1O25_13325</name>
</gene>
<dbReference type="PANTHER" id="PTHR35936">
    <property type="entry name" value="MEMBRANE-BOUND LYTIC MUREIN TRANSGLYCOSYLASE F"/>
    <property type="match status" value="1"/>
</dbReference>
<dbReference type="EMBL" id="POSM01000018">
    <property type="protein sequence ID" value="PNI00165.1"/>
    <property type="molecule type" value="Genomic_DNA"/>
</dbReference>
<dbReference type="InterPro" id="IPR000160">
    <property type="entry name" value="GGDEF_dom"/>
</dbReference>
<dbReference type="InterPro" id="IPR029787">
    <property type="entry name" value="Nucleotide_cyclase"/>
</dbReference>
<accession>A0ABX4WBG1</accession>
<sequence>MMVYYLMTVFISLTSKCIKPRWLESIKIRQSMFKFQYILSLVIFLCSLGALANNESSYLVATETDDVMTKILFDSVSKKNNIHFEYIEFENFSDALEAVELGYVDFLSNVTYIPERARALDFSLPIGIEYIYLFTLGSVELDKISILAVPEGTTIRNTIAEDFPNLKFVEFHSIDEAIAMLQSRQVDGVVDAINQLEKMMLSGVDERLFNDHLSLHPVSVVTPKGKHQQLLRLIEAHAHTTDFQKLLRESIDNYQLSVRKQALRKQVIQSGVNVLEPLKIKLENMPLFANYHTDGNVDGIAADILFEACDVLQIDCQLVSQADESWASMYGSLKDQTIDVLSPLAITDKRKELFYFSEGYYSPEAILVKRKHYNDGVYRSISEMFIERIGVVEGNFLASTLNQMLPEKKFIYYKTQDDLLNGLLKNEVDYIAIIRATLNDKLRRSKNVLSIIEDKDVGVFYSYNLGFGFQKNEKGKKLAELFSKAINLIDVKGTIEKYDYPPDWYTTIQTQKKIRRNSVVRFIFIISVLISVVFIFHRRSITDELTRLRNRLALYKKYGNVFPKNKVLVYLDINKFKLINDTYGHSVGDKVLKQLGSNIKRLWKGDAYRIGGDEFVLITRVDVQQAEQMLENIKQFTFSNSGTGVELLVSVSTGMAFEFEKNLPLDDVLNIADQSMYHSKHKFRHANRS</sequence>
<dbReference type="Gene3D" id="3.40.190.10">
    <property type="entry name" value="Periplasmic binding protein-like II"/>
    <property type="match status" value="4"/>
</dbReference>
<comment type="caution">
    <text evidence="5">The sequence shown here is derived from an EMBL/GenBank/DDBJ whole genome shotgun (WGS) entry which is preliminary data.</text>
</comment>
<evidence type="ECO:0000259" key="4">
    <source>
        <dbReference type="PROSITE" id="PS50887"/>
    </source>
</evidence>
<keyword evidence="6" id="KW-1185">Reference proteome</keyword>
<name>A0ABX4WBG1_VIBDI</name>
<evidence type="ECO:0000256" key="3">
    <source>
        <dbReference type="SAM" id="Phobius"/>
    </source>
</evidence>
<dbReference type="Proteomes" id="UP000236547">
    <property type="component" value="Unassembled WGS sequence"/>
</dbReference>
<dbReference type="SUPFAM" id="SSF53850">
    <property type="entry name" value="Periplasmic binding protein-like II"/>
    <property type="match status" value="2"/>
</dbReference>
<dbReference type="InterPro" id="IPR001638">
    <property type="entry name" value="Solute-binding_3/MltF_N"/>
</dbReference>
<keyword evidence="2" id="KW-0732">Signal</keyword>
<dbReference type="InterPro" id="IPR043128">
    <property type="entry name" value="Rev_trsase/Diguanyl_cyclase"/>
</dbReference>
<feature type="transmembrane region" description="Helical" evidence="3">
    <location>
        <begin position="519"/>
        <end position="537"/>
    </location>
</feature>
<comment type="similarity">
    <text evidence="1">Belongs to the bacterial solute-binding protein 3 family.</text>
</comment>
<dbReference type="NCBIfam" id="TIGR00254">
    <property type="entry name" value="GGDEF"/>
    <property type="match status" value="1"/>
</dbReference>